<dbReference type="AlphaFoldDB" id="A0A0M6YCR3"/>
<reference evidence="4" key="1">
    <citation type="submission" date="2015-07" db="EMBL/GenBank/DDBJ databases">
        <authorList>
            <person name="Rodrigo-Torres Lidia"/>
            <person name="Arahal R.David."/>
        </authorList>
    </citation>
    <scope>NUCLEOTIDE SEQUENCE [LARGE SCALE GENOMIC DNA]</scope>
    <source>
        <strain evidence="4">CECT 4801</strain>
    </source>
</reference>
<evidence type="ECO:0000313" key="3">
    <source>
        <dbReference type="EMBL" id="CTQ46600.1"/>
    </source>
</evidence>
<dbReference type="EMBL" id="CXST01000003">
    <property type="protein sequence ID" value="CTQ46600.1"/>
    <property type="molecule type" value="Genomic_DNA"/>
</dbReference>
<dbReference type="InterPro" id="IPR036249">
    <property type="entry name" value="Thioredoxin-like_sf"/>
</dbReference>
<evidence type="ECO:0000313" key="4">
    <source>
        <dbReference type="Proteomes" id="UP000048926"/>
    </source>
</evidence>
<dbReference type="SUPFAM" id="SSF52833">
    <property type="entry name" value="Thioredoxin-like"/>
    <property type="match status" value="1"/>
</dbReference>
<dbReference type="Proteomes" id="UP000048926">
    <property type="component" value="Unassembled WGS sequence"/>
</dbReference>
<accession>A0A0M6YCR3</accession>
<dbReference type="PANTHER" id="PTHR30041">
    <property type="entry name" value="ARSENATE REDUCTASE"/>
    <property type="match status" value="1"/>
</dbReference>
<evidence type="ECO:0000256" key="1">
    <source>
        <dbReference type="ARBA" id="ARBA00007198"/>
    </source>
</evidence>
<organism evidence="3 4">
    <name type="scientific">Roseibium aggregatum</name>
    <dbReference type="NCBI Taxonomy" id="187304"/>
    <lineage>
        <taxon>Bacteria</taxon>
        <taxon>Pseudomonadati</taxon>
        <taxon>Pseudomonadota</taxon>
        <taxon>Alphaproteobacteria</taxon>
        <taxon>Hyphomicrobiales</taxon>
        <taxon>Stappiaceae</taxon>
        <taxon>Roseibium</taxon>
    </lineage>
</organism>
<comment type="similarity">
    <text evidence="1 2">Belongs to the ArsC family.</text>
</comment>
<dbReference type="InterPro" id="IPR006660">
    <property type="entry name" value="Arsenate_reductase-like"/>
</dbReference>
<gene>
    <name evidence="3" type="primary">spxA</name>
    <name evidence="3" type="ORF">LAL4801_05059</name>
</gene>
<proteinExistence type="inferred from homology"/>
<dbReference type="PANTHER" id="PTHR30041:SF8">
    <property type="entry name" value="PROTEIN YFFB"/>
    <property type="match status" value="1"/>
</dbReference>
<protein>
    <submittedName>
        <fullName evidence="3">Regulatory protein spx</fullName>
    </submittedName>
</protein>
<dbReference type="NCBIfam" id="TIGR01617">
    <property type="entry name" value="arsC_related"/>
    <property type="match status" value="1"/>
</dbReference>
<keyword evidence="4" id="KW-1185">Reference proteome</keyword>
<name>A0A0M6YCR3_9HYPH</name>
<dbReference type="STRING" id="187304.B0E33_11595"/>
<dbReference type="Pfam" id="PF03960">
    <property type="entry name" value="ArsC"/>
    <property type="match status" value="1"/>
</dbReference>
<dbReference type="Gene3D" id="3.40.30.10">
    <property type="entry name" value="Glutaredoxin"/>
    <property type="match status" value="1"/>
</dbReference>
<dbReference type="RefSeq" id="WP_023002296.1">
    <property type="nucleotide sequence ID" value="NZ_CP045617.1"/>
</dbReference>
<dbReference type="PROSITE" id="PS51353">
    <property type="entry name" value="ARSC"/>
    <property type="match status" value="1"/>
</dbReference>
<dbReference type="NCBIfam" id="NF008107">
    <property type="entry name" value="PRK10853.1"/>
    <property type="match status" value="1"/>
</dbReference>
<dbReference type="InterPro" id="IPR006504">
    <property type="entry name" value="Tscrpt_reg_Spx/MgsR"/>
</dbReference>
<dbReference type="CDD" id="cd03035">
    <property type="entry name" value="ArsC_Yffb"/>
    <property type="match status" value="1"/>
</dbReference>
<sequence>MKVYGIKNCDTVKKARKFLEEAGVPYEFHDYKKDGVDADRLAGFVGEFGWESILNKRGTTWRRLDEATQDSVVDAKSALDVMIENPSVIKRPIVAGETKNFVGFDPVAWEMALELGELK</sequence>
<dbReference type="KEGG" id="lagg:B0E33_11595"/>
<evidence type="ECO:0000256" key="2">
    <source>
        <dbReference type="PROSITE-ProRule" id="PRU01282"/>
    </source>
</evidence>
<dbReference type="OrthoDB" id="9803749at2"/>